<dbReference type="InterPro" id="IPR036249">
    <property type="entry name" value="Thioredoxin-like_sf"/>
</dbReference>
<dbReference type="AlphaFoldDB" id="A0A1I7KFQ0"/>
<dbReference type="EMBL" id="FPCA01000005">
    <property type="protein sequence ID" value="SFU96287.1"/>
    <property type="molecule type" value="Genomic_DNA"/>
</dbReference>
<dbReference type="GO" id="GO:0016853">
    <property type="term" value="F:isomerase activity"/>
    <property type="evidence" value="ECO:0007669"/>
    <property type="project" value="UniProtKB-KW"/>
</dbReference>
<dbReference type="Gene3D" id="3.40.30.10">
    <property type="entry name" value="Glutaredoxin"/>
    <property type="match status" value="1"/>
</dbReference>
<dbReference type="Proteomes" id="UP000182491">
    <property type="component" value="Unassembled WGS sequence"/>
</dbReference>
<evidence type="ECO:0000313" key="2">
    <source>
        <dbReference type="Proteomes" id="UP000182491"/>
    </source>
</evidence>
<sequence>MTETEKKQRIKQEGSVQIEVYTDPLCCWSWAFEPQWRKLRYAFSGKIKWRYRMGGLIPSWDSFSDPMNSISRPLQMGPLWLEAKHRSGMPIHDRVWFENPPKSSIPACLAVKTAELQSPVAAEQYLRAVREAVMLQGRDISERKVLLEVASELARRKPAVLDFSRFEQELGREASKKALEEDLQKTRLHGITRFPTLTIHKPGAAGVMIVGYRPYEALLEALKQVAPELTPTQHAEDEEKYSAYWGEGITEREVAEALQTSVL</sequence>
<accession>A0A1I7KFQ0</accession>
<dbReference type="PANTHER" id="PTHR13887">
    <property type="entry name" value="GLUTATHIONE S-TRANSFERASE KAPPA"/>
    <property type="match status" value="1"/>
</dbReference>
<organism evidence="1 2">
    <name type="scientific">Pontibacter akesuensis</name>
    <dbReference type="NCBI Taxonomy" id="388950"/>
    <lineage>
        <taxon>Bacteria</taxon>
        <taxon>Pseudomonadati</taxon>
        <taxon>Bacteroidota</taxon>
        <taxon>Cytophagia</taxon>
        <taxon>Cytophagales</taxon>
        <taxon>Hymenobacteraceae</taxon>
        <taxon>Pontibacter</taxon>
    </lineage>
</organism>
<keyword evidence="2" id="KW-1185">Reference proteome</keyword>
<proteinExistence type="predicted"/>
<dbReference type="Pfam" id="PF13743">
    <property type="entry name" value="Thioredoxin_5"/>
    <property type="match status" value="1"/>
</dbReference>
<protein>
    <submittedName>
        <fullName evidence="1">Predicted dithiol-disulfide isomerase, DsbA family</fullName>
    </submittedName>
</protein>
<name>A0A1I7KFQ0_9BACT</name>
<dbReference type="SUPFAM" id="SSF52833">
    <property type="entry name" value="Thioredoxin-like"/>
    <property type="match status" value="1"/>
</dbReference>
<dbReference type="RefSeq" id="WP_068838922.1">
    <property type="nucleotide sequence ID" value="NZ_BMXC01000006.1"/>
</dbReference>
<reference evidence="2" key="1">
    <citation type="submission" date="2016-10" db="EMBL/GenBank/DDBJ databases">
        <authorList>
            <person name="Varghese N."/>
        </authorList>
    </citation>
    <scope>NUCLEOTIDE SEQUENCE [LARGE SCALE GENOMIC DNA]</scope>
    <source>
        <strain evidence="2">DSM 18820</strain>
    </source>
</reference>
<gene>
    <name evidence="1" type="ORF">SAMN04487941_3679</name>
</gene>
<dbReference type="CDD" id="cd03025">
    <property type="entry name" value="DsbA_FrnE_like"/>
    <property type="match status" value="1"/>
</dbReference>
<dbReference type="PANTHER" id="PTHR13887:SF54">
    <property type="entry name" value="DSBA FAMILY PROTEIN"/>
    <property type="match status" value="1"/>
</dbReference>
<keyword evidence="1" id="KW-0413">Isomerase</keyword>
<dbReference type="STRING" id="388950.GCA_001611675_03015"/>
<evidence type="ECO:0000313" key="1">
    <source>
        <dbReference type="EMBL" id="SFU96287.1"/>
    </source>
</evidence>
<dbReference type="OrthoDB" id="9813770at2"/>